<gene>
    <name evidence="1" type="ORF">PHYPA_003866</name>
</gene>
<protein>
    <submittedName>
        <fullName evidence="1 2">Uncharacterized protein</fullName>
    </submittedName>
</protein>
<dbReference type="AlphaFoldDB" id="A0A2K1KSV4"/>
<evidence type="ECO:0000313" key="1">
    <source>
        <dbReference type="EMBL" id="PNR56874.1"/>
    </source>
</evidence>
<reference evidence="1 3" key="1">
    <citation type="journal article" date="2008" name="Science">
        <title>The Physcomitrella genome reveals evolutionary insights into the conquest of land by plants.</title>
        <authorList>
            <person name="Rensing S."/>
            <person name="Lang D."/>
            <person name="Zimmer A."/>
            <person name="Terry A."/>
            <person name="Salamov A."/>
            <person name="Shapiro H."/>
            <person name="Nishiyama T."/>
            <person name="Perroud P.-F."/>
            <person name="Lindquist E."/>
            <person name="Kamisugi Y."/>
            <person name="Tanahashi T."/>
            <person name="Sakakibara K."/>
            <person name="Fujita T."/>
            <person name="Oishi K."/>
            <person name="Shin-I T."/>
            <person name="Kuroki Y."/>
            <person name="Toyoda A."/>
            <person name="Suzuki Y."/>
            <person name="Hashimoto A."/>
            <person name="Yamaguchi K."/>
            <person name="Sugano A."/>
            <person name="Kohara Y."/>
            <person name="Fujiyama A."/>
            <person name="Anterola A."/>
            <person name="Aoki S."/>
            <person name="Ashton N."/>
            <person name="Barbazuk W.B."/>
            <person name="Barker E."/>
            <person name="Bennetzen J."/>
            <person name="Bezanilla M."/>
            <person name="Blankenship R."/>
            <person name="Cho S.H."/>
            <person name="Dutcher S."/>
            <person name="Estelle M."/>
            <person name="Fawcett J.A."/>
            <person name="Gundlach H."/>
            <person name="Hanada K."/>
            <person name="Heyl A."/>
            <person name="Hicks K.A."/>
            <person name="Hugh J."/>
            <person name="Lohr M."/>
            <person name="Mayer K."/>
            <person name="Melkozernov A."/>
            <person name="Murata T."/>
            <person name="Nelson D."/>
            <person name="Pils B."/>
            <person name="Prigge M."/>
            <person name="Reiss B."/>
            <person name="Renner T."/>
            <person name="Rombauts S."/>
            <person name="Rushton P."/>
            <person name="Sanderfoot A."/>
            <person name="Schween G."/>
            <person name="Shiu S.-H."/>
            <person name="Stueber K."/>
            <person name="Theodoulou F.L."/>
            <person name="Tu H."/>
            <person name="Van de Peer Y."/>
            <person name="Verrier P.J."/>
            <person name="Waters E."/>
            <person name="Wood A."/>
            <person name="Yang L."/>
            <person name="Cove D."/>
            <person name="Cuming A."/>
            <person name="Hasebe M."/>
            <person name="Lucas S."/>
            <person name="Mishler D.B."/>
            <person name="Reski R."/>
            <person name="Grigoriev I."/>
            <person name="Quatrano R.S."/>
            <person name="Boore J.L."/>
        </authorList>
    </citation>
    <scope>NUCLEOTIDE SEQUENCE [LARGE SCALE GENOMIC DNA]</scope>
    <source>
        <strain evidence="2 3">cv. Gransden 2004</strain>
    </source>
</reference>
<sequence length="160" mass="17932">MEAEYMAASHGAMEAIWLRQLLEDIEDVQMEATPMDSDNQRCLTFAKNPKHHSRTEHIGIQQERRLKWEREYLLPVRSCGKVVVSGCTDRGVGAAVEDRRDGTGVGYLHALSVAFCGSSRQNLVWVVGGICWCFLSGFCTVQIDCRQPVCVIISVLSRSR</sequence>
<evidence type="ECO:0000313" key="2">
    <source>
        <dbReference type="EnsemblPlants" id="Pp3c3_1710V3.1"/>
    </source>
</evidence>
<reference evidence="2" key="3">
    <citation type="submission" date="2020-12" db="UniProtKB">
        <authorList>
            <consortium name="EnsemblPlants"/>
        </authorList>
    </citation>
    <scope>IDENTIFICATION</scope>
</reference>
<dbReference type="Proteomes" id="UP000006727">
    <property type="component" value="Chromosome 3"/>
</dbReference>
<accession>A0A2K1KSV4</accession>
<dbReference type="Gramene" id="Pp3c3_1710V3.1">
    <property type="protein sequence ID" value="Pp3c3_1710V3.1"/>
    <property type="gene ID" value="Pp3c3_1710"/>
</dbReference>
<dbReference type="STRING" id="3218.A0A2K1KSV4"/>
<dbReference type="InParanoid" id="A0A2K1KSV4"/>
<name>A0A2K1KSV4_PHYPA</name>
<organism evidence="1">
    <name type="scientific">Physcomitrium patens</name>
    <name type="common">Spreading-leaved earth moss</name>
    <name type="synonym">Physcomitrella patens</name>
    <dbReference type="NCBI Taxonomy" id="3218"/>
    <lineage>
        <taxon>Eukaryota</taxon>
        <taxon>Viridiplantae</taxon>
        <taxon>Streptophyta</taxon>
        <taxon>Embryophyta</taxon>
        <taxon>Bryophyta</taxon>
        <taxon>Bryophytina</taxon>
        <taxon>Bryopsida</taxon>
        <taxon>Funariidae</taxon>
        <taxon>Funariales</taxon>
        <taxon>Funariaceae</taxon>
        <taxon>Physcomitrium</taxon>
    </lineage>
</organism>
<proteinExistence type="predicted"/>
<dbReference type="EMBL" id="ABEU02000003">
    <property type="protein sequence ID" value="PNR56874.1"/>
    <property type="molecule type" value="Genomic_DNA"/>
</dbReference>
<evidence type="ECO:0000313" key="3">
    <source>
        <dbReference type="Proteomes" id="UP000006727"/>
    </source>
</evidence>
<dbReference type="EnsemblPlants" id="Pp3c3_1710V3.1">
    <property type="protein sequence ID" value="Pp3c3_1710V3.1"/>
    <property type="gene ID" value="Pp3c3_1710"/>
</dbReference>
<reference evidence="1 3" key="2">
    <citation type="journal article" date="2018" name="Plant J.">
        <title>The Physcomitrella patens chromosome-scale assembly reveals moss genome structure and evolution.</title>
        <authorList>
            <person name="Lang D."/>
            <person name="Ullrich K.K."/>
            <person name="Murat F."/>
            <person name="Fuchs J."/>
            <person name="Jenkins J."/>
            <person name="Haas F.B."/>
            <person name="Piednoel M."/>
            <person name="Gundlach H."/>
            <person name="Van Bel M."/>
            <person name="Meyberg R."/>
            <person name="Vives C."/>
            <person name="Morata J."/>
            <person name="Symeonidi A."/>
            <person name="Hiss M."/>
            <person name="Muchero W."/>
            <person name="Kamisugi Y."/>
            <person name="Saleh O."/>
            <person name="Blanc G."/>
            <person name="Decker E.L."/>
            <person name="van Gessel N."/>
            <person name="Grimwood J."/>
            <person name="Hayes R.D."/>
            <person name="Graham S.W."/>
            <person name="Gunter L.E."/>
            <person name="McDaniel S.F."/>
            <person name="Hoernstein S.N.W."/>
            <person name="Larsson A."/>
            <person name="Li F.W."/>
            <person name="Perroud P.F."/>
            <person name="Phillips J."/>
            <person name="Ranjan P."/>
            <person name="Rokshar D.S."/>
            <person name="Rothfels C.J."/>
            <person name="Schneider L."/>
            <person name="Shu S."/>
            <person name="Stevenson D.W."/>
            <person name="Thummler F."/>
            <person name="Tillich M."/>
            <person name="Villarreal Aguilar J.C."/>
            <person name="Widiez T."/>
            <person name="Wong G.K."/>
            <person name="Wymore A."/>
            <person name="Zhang Y."/>
            <person name="Zimmer A.D."/>
            <person name="Quatrano R.S."/>
            <person name="Mayer K.F.X."/>
            <person name="Goodstein D."/>
            <person name="Casacuberta J.M."/>
            <person name="Vandepoele K."/>
            <person name="Reski R."/>
            <person name="Cuming A.C."/>
            <person name="Tuskan G.A."/>
            <person name="Maumus F."/>
            <person name="Salse J."/>
            <person name="Schmutz J."/>
            <person name="Rensing S.A."/>
        </authorList>
    </citation>
    <scope>NUCLEOTIDE SEQUENCE [LARGE SCALE GENOMIC DNA]</scope>
    <source>
        <strain evidence="2 3">cv. Gransden 2004</strain>
    </source>
</reference>
<keyword evidence="3" id="KW-1185">Reference proteome</keyword>
<dbReference type="CDD" id="cd09272">
    <property type="entry name" value="RNase_HI_RT_Ty1"/>
    <property type="match status" value="1"/>
</dbReference>